<dbReference type="InterPro" id="IPR039261">
    <property type="entry name" value="FNR_nucleotide-bd"/>
</dbReference>
<protein>
    <recommendedName>
        <fullName evidence="4">FAD-binding FR-type domain-containing protein</fullName>
    </recommendedName>
</protein>
<reference evidence="6" key="1">
    <citation type="submission" date="2017-12" db="EMBL/GenBank/DDBJ databases">
        <authorList>
            <consortium name="DOE Joint Genome Institute"/>
            <person name="Mondo S.J."/>
            <person name="Kjaerbolling I."/>
            <person name="Vesth T.C."/>
            <person name="Frisvad J.C."/>
            <person name="Nybo J.L."/>
            <person name="Theobald S."/>
            <person name="Kuo A."/>
            <person name="Bowyer P."/>
            <person name="Matsuda Y."/>
            <person name="Lyhne E.K."/>
            <person name="Kogle M.E."/>
            <person name="Clum A."/>
            <person name="Lipzen A."/>
            <person name="Salamov A."/>
            <person name="Ngan C.Y."/>
            <person name="Daum C."/>
            <person name="Chiniquy J."/>
            <person name="Barry K."/>
            <person name="LaButti K."/>
            <person name="Haridas S."/>
            <person name="Simmons B.A."/>
            <person name="Magnuson J.K."/>
            <person name="Mortensen U.H."/>
            <person name="Larsen T.O."/>
            <person name="Grigoriev I.V."/>
            <person name="Baker S.E."/>
            <person name="Andersen M.R."/>
            <person name="Nordberg H.P."/>
            <person name="Cantor M.N."/>
            <person name="Hua S.X."/>
        </authorList>
    </citation>
    <scope>NUCLEOTIDE SEQUENCE [LARGE SCALE GENOMIC DNA]</scope>
    <source>
        <strain evidence="6">IBT 19404</strain>
    </source>
</reference>
<feature type="compositionally biased region" description="Basic residues" evidence="3">
    <location>
        <begin position="1"/>
        <end position="11"/>
    </location>
</feature>
<keyword evidence="2" id="KW-0520">NAD</keyword>
<evidence type="ECO:0000313" key="5">
    <source>
        <dbReference type="EMBL" id="PLN76393.1"/>
    </source>
</evidence>
<dbReference type="Gene3D" id="3.40.50.80">
    <property type="entry name" value="Nucleotide-binding domain of ferredoxin-NADP reductase (FNR) module"/>
    <property type="match status" value="1"/>
</dbReference>
<name>A0A2J5HHD1_9EURO</name>
<feature type="compositionally biased region" description="Low complexity" evidence="3">
    <location>
        <begin position="280"/>
        <end position="301"/>
    </location>
</feature>
<keyword evidence="6" id="KW-1185">Reference proteome</keyword>
<dbReference type="GO" id="GO:0016491">
    <property type="term" value="F:oxidoreductase activity"/>
    <property type="evidence" value="ECO:0007669"/>
    <property type="project" value="UniProtKB-KW"/>
</dbReference>
<feature type="region of interest" description="Disordered" evidence="3">
    <location>
        <begin position="97"/>
        <end position="117"/>
    </location>
</feature>
<evidence type="ECO:0000313" key="6">
    <source>
        <dbReference type="Proteomes" id="UP000235023"/>
    </source>
</evidence>
<evidence type="ECO:0000259" key="4">
    <source>
        <dbReference type="PROSITE" id="PS51384"/>
    </source>
</evidence>
<dbReference type="PROSITE" id="PS51384">
    <property type="entry name" value="FAD_FR"/>
    <property type="match status" value="1"/>
</dbReference>
<accession>A0A2J5HHD1</accession>
<dbReference type="Pfam" id="PF08030">
    <property type="entry name" value="NAD_binding_6"/>
    <property type="match status" value="1"/>
</dbReference>
<dbReference type="GO" id="GO:0005739">
    <property type="term" value="C:mitochondrion"/>
    <property type="evidence" value="ECO:0007669"/>
    <property type="project" value="TreeGrafter"/>
</dbReference>
<dbReference type="SUPFAM" id="SSF63380">
    <property type="entry name" value="Riboflavin synthase domain-like"/>
    <property type="match status" value="1"/>
</dbReference>
<dbReference type="EMBL" id="KZ559619">
    <property type="protein sequence ID" value="PLN76393.1"/>
    <property type="molecule type" value="Genomic_DNA"/>
</dbReference>
<dbReference type="AlphaFoldDB" id="A0A2J5HHD1"/>
<evidence type="ECO:0000256" key="1">
    <source>
        <dbReference type="ARBA" id="ARBA00023002"/>
    </source>
</evidence>
<organism evidence="5 6">
    <name type="scientific">Aspergillus taichungensis</name>
    <dbReference type="NCBI Taxonomy" id="482145"/>
    <lineage>
        <taxon>Eukaryota</taxon>
        <taxon>Fungi</taxon>
        <taxon>Dikarya</taxon>
        <taxon>Ascomycota</taxon>
        <taxon>Pezizomycotina</taxon>
        <taxon>Eurotiomycetes</taxon>
        <taxon>Eurotiomycetidae</taxon>
        <taxon>Eurotiales</taxon>
        <taxon>Aspergillaceae</taxon>
        <taxon>Aspergillus</taxon>
        <taxon>Aspergillus subgen. Circumdati</taxon>
    </lineage>
</organism>
<dbReference type="InterPro" id="IPR052128">
    <property type="entry name" value="Oxidoreductase_NAD-binding"/>
</dbReference>
<feature type="domain" description="FAD-binding FR-type" evidence="4">
    <location>
        <begin position="25"/>
        <end position="190"/>
    </location>
</feature>
<dbReference type="CDD" id="cd00322">
    <property type="entry name" value="FNR_like"/>
    <property type="match status" value="1"/>
</dbReference>
<proteinExistence type="predicted"/>
<sequence length="367" mass="40257">MSSPPTHRKPSVPHQVRTAAEPRQNRLYPVRLSHIEQINPTVRLLQLALPPSNQESDTDSDTPESEPFTFLPGQWLDVHIPSIANAGGFTITSTPADATALPVPSPNHDNGAFDQDEEPLSVSVDDNETGLPPVDAHGRQPYVELAVQKAPSNPASAWLWREPREILDQELRVRVGGSFVWPPTGVDDLDKVQKVVLVAGGVGINPLISILSHLNNNTNNTNHHHPHSYNIHILYSTKHPPNTDLSQILFLPRLQQIIRSQSYSHRLCISLDLFLTSPSSSENPTSPASDAASSSSSPPSADEFHIHNRRINESDLRTALASANGRTEPAGTVCYVCGPPRMTDEMVDVLGGLLGGQERVFYEKWWG</sequence>
<evidence type="ECO:0000256" key="3">
    <source>
        <dbReference type="SAM" id="MobiDB-lite"/>
    </source>
</evidence>
<feature type="region of interest" description="Disordered" evidence="3">
    <location>
        <begin position="51"/>
        <end position="70"/>
    </location>
</feature>
<dbReference type="InterPro" id="IPR017938">
    <property type="entry name" value="Riboflavin_synthase-like_b-brl"/>
</dbReference>
<dbReference type="SUPFAM" id="SSF52343">
    <property type="entry name" value="Ferredoxin reductase-like, C-terminal NADP-linked domain"/>
    <property type="match status" value="1"/>
</dbReference>
<evidence type="ECO:0000256" key="2">
    <source>
        <dbReference type="ARBA" id="ARBA00023027"/>
    </source>
</evidence>
<dbReference type="PANTHER" id="PTHR46505:SF1">
    <property type="entry name" value="OXIDOREDUCTASE NAD-BINDING DOMAIN-CONTAINING PROTEIN 1"/>
    <property type="match status" value="1"/>
</dbReference>
<dbReference type="InterPro" id="IPR013121">
    <property type="entry name" value="Fe_red_NAD-bd_6"/>
</dbReference>
<dbReference type="PANTHER" id="PTHR46505">
    <property type="entry name" value="OXIDOREDUCTASE NAD-BINDING DOMAIN-CONTAINING PROTEIN 1"/>
    <property type="match status" value="1"/>
</dbReference>
<feature type="region of interest" description="Disordered" evidence="3">
    <location>
        <begin position="280"/>
        <end position="303"/>
    </location>
</feature>
<gene>
    <name evidence="5" type="ORF">BDW42DRAFT_197196</name>
</gene>
<feature type="region of interest" description="Disordered" evidence="3">
    <location>
        <begin position="1"/>
        <end position="28"/>
    </location>
</feature>
<dbReference type="Proteomes" id="UP000235023">
    <property type="component" value="Unassembled WGS sequence"/>
</dbReference>
<keyword evidence="1" id="KW-0560">Oxidoreductase</keyword>
<dbReference type="InterPro" id="IPR017927">
    <property type="entry name" value="FAD-bd_FR_type"/>
</dbReference>
<dbReference type="OrthoDB" id="436496at2759"/>